<dbReference type="PANTHER" id="PTHR23306">
    <property type="entry name" value="TUMOR SUSCEPTIBILITY GENE 101 PROTEIN-RELATED"/>
    <property type="match status" value="1"/>
</dbReference>
<evidence type="ECO:0000313" key="3">
    <source>
        <dbReference type="Proteomes" id="UP001470230"/>
    </source>
</evidence>
<dbReference type="CDD" id="cd11685">
    <property type="entry name" value="UEV_TSG101-like"/>
    <property type="match status" value="1"/>
</dbReference>
<proteinExistence type="predicted"/>
<dbReference type="PANTHER" id="PTHR23306:SF3">
    <property type="entry name" value="TUMOR SUPPRESSOR PROTEIN 101"/>
    <property type="match status" value="1"/>
</dbReference>
<dbReference type="EMBL" id="JAPFFF010000021">
    <property type="protein sequence ID" value="KAK8854016.1"/>
    <property type="molecule type" value="Genomic_DNA"/>
</dbReference>
<feature type="domain" description="UEV" evidence="1">
    <location>
        <begin position="57"/>
        <end position="129"/>
    </location>
</feature>
<dbReference type="Proteomes" id="UP001470230">
    <property type="component" value="Unassembled WGS sequence"/>
</dbReference>
<reference evidence="2 3" key="1">
    <citation type="submission" date="2024-04" db="EMBL/GenBank/DDBJ databases">
        <title>Tritrichomonas musculus Genome.</title>
        <authorList>
            <person name="Alves-Ferreira E."/>
            <person name="Grigg M."/>
            <person name="Lorenzi H."/>
            <person name="Galac M."/>
        </authorList>
    </citation>
    <scope>NUCLEOTIDE SEQUENCE [LARGE SCALE GENOMIC DNA]</scope>
    <source>
        <strain evidence="2 3">EAF2021</strain>
    </source>
</reference>
<comment type="caution">
    <text evidence="2">The sequence shown here is derived from an EMBL/GenBank/DDBJ whole genome shotgun (WGS) entry which is preliminary data.</text>
</comment>
<dbReference type="Gene3D" id="3.10.110.10">
    <property type="entry name" value="Ubiquitin Conjugating Enzyme"/>
    <property type="match status" value="1"/>
</dbReference>
<organism evidence="2 3">
    <name type="scientific">Tritrichomonas musculus</name>
    <dbReference type="NCBI Taxonomy" id="1915356"/>
    <lineage>
        <taxon>Eukaryota</taxon>
        <taxon>Metamonada</taxon>
        <taxon>Parabasalia</taxon>
        <taxon>Tritrichomonadida</taxon>
        <taxon>Tritrichomonadidae</taxon>
        <taxon>Tritrichomonas</taxon>
    </lineage>
</organism>
<dbReference type="InterPro" id="IPR052070">
    <property type="entry name" value="ESCRT-I_UEV_domain"/>
</dbReference>
<gene>
    <name evidence="2" type="ORF">M9Y10_016565</name>
</gene>
<accession>A0ABR2HWY4</accession>
<keyword evidence="3" id="KW-1185">Reference proteome</keyword>
<dbReference type="InterPro" id="IPR016135">
    <property type="entry name" value="UBQ-conjugating_enzyme/RWD"/>
</dbReference>
<protein>
    <recommendedName>
        <fullName evidence="1">UEV domain-containing protein</fullName>
    </recommendedName>
</protein>
<dbReference type="Pfam" id="PF05743">
    <property type="entry name" value="UEV"/>
    <property type="match status" value="1"/>
</dbReference>
<evidence type="ECO:0000259" key="1">
    <source>
        <dbReference type="Pfam" id="PF05743"/>
    </source>
</evidence>
<dbReference type="SUPFAM" id="SSF54495">
    <property type="entry name" value="UBC-like"/>
    <property type="match status" value="1"/>
</dbReference>
<evidence type="ECO:0000313" key="2">
    <source>
        <dbReference type="EMBL" id="KAK8854016.1"/>
    </source>
</evidence>
<name>A0ABR2HWY4_9EUKA</name>
<dbReference type="InterPro" id="IPR008883">
    <property type="entry name" value="UEV_N"/>
</dbReference>
<sequence>MNFLNKVPFDKKFMSVITTNVKKFRSTYRNCKIEPVTGDDPYIQFLTPMELTNGDDTNTITFSIQLHQTYPSEPPMLLFIPDSSQTLREGPNLQSDGTIDSSDIFEWDMNMTLVEVYTSIQDHFSNHSPFVSKKRETKRSDESEQDFLGPAIEEAKEIISECNNKSKQLYELQLESAMLAHLKKVLEKSGKNVSQTKEVDKFIKPNLYPIQGDFTRDVEFRAQELASQKLIDSYKKAYENKNSIDINQFIREYRDMCNAHFKKFVWPHIKQ</sequence>